<feature type="signal peptide" evidence="8">
    <location>
        <begin position="1"/>
        <end position="26"/>
    </location>
</feature>
<accession>A0A9X1YN85</accession>
<evidence type="ECO:0000256" key="2">
    <source>
        <dbReference type="ARBA" id="ARBA00022670"/>
    </source>
</evidence>
<dbReference type="SUPFAM" id="SSF55486">
    <property type="entry name" value="Metalloproteases ('zincins'), catalytic domain"/>
    <property type="match status" value="1"/>
</dbReference>
<evidence type="ECO:0000256" key="7">
    <source>
        <dbReference type="RuleBase" id="RU003435"/>
    </source>
</evidence>
<dbReference type="RefSeq" id="WP_275680663.1">
    <property type="nucleotide sequence ID" value="NZ_JAJLJH010000001.1"/>
</dbReference>
<dbReference type="Gene3D" id="1.10.1370.40">
    <property type="match status" value="1"/>
</dbReference>
<dbReference type="CDD" id="cd06456">
    <property type="entry name" value="M3A_DCP"/>
    <property type="match status" value="1"/>
</dbReference>
<sequence>MQTSIKTLCHLLVASSLPALLGAAHAADAPPANPLLVESALPLHFPRFDQIRDDDFQPAFEQAIAEDRKQVEAIASNPDKPTFDNTIVALERSGRALDRVEKIFSNLESCNTDPKLQEVQRVMAPKLSAHRDEVQLDPRLFARIDALYKQRDALGLDAESARLLWRYHQDFVRAGAQLPEASKARLRALNAELATLQTTFAQNTLKERGASAVTFDTRAELAGLSDAEIKNAADAATKAGKPGKFVIELVNTTGQPVLTNLTSHASRMKVMAASLARGSRGGEFDNRAVVATTARKRAERAALLGYPTHAAFQLAEQTVGSVDVMNKMLAQMATPAVLNAHKEATQLQAMIDAENGGFRLDAADWAYYSEKVRKAQYAFDESQLKPYYELDHVLFDGVFYAANQLYGITFKERHDLPVYEPSVRVFDVFDKDGTQLAIFIGDYYARPNKNGGAWMNAYVTQDGLTGDKPVIANHLNIPKPPAGEPTLLTQDEVTTAFHEFGHALHGMFSHVKYPRFAGTQVPRDFVEYPSQFNEMWATYPDVLKHYAKNYKTGEPIPQALLDKVQAAARFDQGFATTEYLSATLLDQAWHQLPADQVPPAADVTKFEAEALHRVGLDFPPVPPRYRSTYFSHAFAGGYSAGYYSYIWSEVLAADSTAWVLAHGGLTRQNGDHIRDTMLSRGGSADALSLFRDLTGSAPDIGPLLKKRGLDGAQ</sequence>
<dbReference type="Gene3D" id="3.40.390.10">
    <property type="entry name" value="Collagenase (Catalytic Domain)"/>
    <property type="match status" value="1"/>
</dbReference>
<evidence type="ECO:0000256" key="5">
    <source>
        <dbReference type="ARBA" id="ARBA00022833"/>
    </source>
</evidence>
<dbReference type="Pfam" id="PF01432">
    <property type="entry name" value="Peptidase_M3"/>
    <property type="match status" value="1"/>
</dbReference>
<evidence type="ECO:0000313" key="10">
    <source>
        <dbReference type="EMBL" id="MCK9684636.1"/>
    </source>
</evidence>
<name>A0A9X1YN85_9BURK</name>
<proteinExistence type="inferred from homology"/>
<evidence type="ECO:0000256" key="6">
    <source>
        <dbReference type="ARBA" id="ARBA00023049"/>
    </source>
</evidence>
<comment type="caution">
    <text evidence="10">The sequence shown here is derived from an EMBL/GenBank/DDBJ whole genome shotgun (WGS) entry which is preliminary data.</text>
</comment>
<dbReference type="Gene3D" id="1.10.1370.10">
    <property type="entry name" value="Neurolysin, domain 3"/>
    <property type="match status" value="1"/>
</dbReference>
<evidence type="ECO:0000256" key="4">
    <source>
        <dbReference type="ARBA" id="ARBA00022801"/>
    </source>
</evidence>
<keyword evidence="8" id="KW-0732">Signal</keyword>
<keyword evidence="4 7" id="KW-0378">Hydrolase</keyword>
<dbReference type="GO" id="GO:0004180">
    <property type="term" value="F:carboxypeptidase activity"/>
    <property type="evidence" value="ECO:0007669"/>
    <property type="project" value="TreeGrafter"/>
</dbReference>
<dbReference type="GO" id="GO:0005829">
    <property type="term" value="C:cytosol"/>
    <property type="evidence" value="ECO:0007669"/>
    <property type="project" value="TreeGrafter"/>
</dbReference>
<organism evidence="10 11">
    <name type="scientific">Scleromatobacter humisilvae</name>
    <dbReference type="NCBI Taxonomy" id="2897159"/>
    <lineage>
        <taxon>Bacteria</taxon>
        <taxon>Pseudomonadati</taxon>
        <taxon>Pseudomonadota</taxon>
        <taxon>Betaproteobacteria</taxon>
        <taxon>Burkholderiales</taxon>
        <taxon>Sphaerotilaceae</taxon>
        <taxon>Scleromatobacter</taxon>
    </lineage>
</organism>
<dbReference type="AlphaFoldDB" id="A0A9X1YN85"/>
<comment type="similarity">
    <text evidence="1 7">Belongs to the peptidase M3 family.</text>
</comment>
<evidence type="ECO:0000313" key="11">
    <source>
        <dbReference type="Proteomes" id="UP001139353"/>
    </source>
</evidence>
<comment type="cofactor">
    <cofactor evidence="7">
        <name>Zn(2+)</name>
        <dbReference type="ChEBI" id="CHEBI:29105"/>
    </cofactor>
    <text evidence="7">Binds 1 zinc ion.</text>
</comment>
<dbReference type="GO" id="GO:0004222">
    <property type="term" value="F:metalloendopeptidase activity"/>
    <property type="evidence" value="ECO:0007669"/>
    <property type="project" value="InterPro"/>
</dbReference>
<dbReference type="Proteomes" id="UP001139353">
    <property type="component" value="Unassembled WGS sequence"/>
</dbReference>
<keyword evidence="5 7" id="KW-0862">Zinc</keyword>
<dbReference type="PANTHER" id="PTHR43660">
    <property type="entry name" value="DIPEPTIDYL CARBOXYPEPTIDASE"/>
    <property type="match status" value="1"/>
</dbReference>
<dbReference type="GO" id="GO:0046872">
    <property type="term" value="F:metal ion binding"/>
    <property type="evidence" value="ECO:0007669"/>
    <property type="project" value="UniProtKB-UniRule"/>
</dbReference>
<evidence type="ECO:0000259" key="9">
    <source>
        <dbReference type="Pfam" id="PF01432"/>
    </source>
</evidence>
<keyword evidence="11" id="KW-1185">Reference proteome</keyword>
<feature type="chain" id="PRO_5040937682" evidence="8">
    <location>
        <begin position="27"/>
        <end position="713"/>
    </location>
</feature>
<dbReference type="InterPro" id="IPR024077">
    <property type="entry name" value="Neurolysin/TOP_dom2"/>
</dbReference>
<dbReference type="InterPro" id="IPR001567">
    <property type="entry name" value="Pept_M3A_M3B_dom"/>
</dbReference>
<gene>
    <name evidence="10" type="ORF">LPC04_02825</name>
</gene>
<keyword evidence="3 7" id="KW-0479">Metal-binding</keyword>
<dbReference type="InterPro" id="IPR024079">
    <property type="entry name" value="MetalloPept_cat_dom_sf"/>
</dbReference>
<reference evidence="10" key="1">
    <citation type="submission" date="2021-11" db="EMBL/GenBank/DDBJ databases">
        <title>BS-T2-15 a new species belonging to the Comamonadaceae family isolated from the soil of a French oak forest.</title>
        <authorList>
            <person name="Mieszkin S."/>
            <person name="Alain K."/>
        </authorList>
    </citation>
    <scope>NUCLEOTIDE SEQUENCE</scope>
    <source>
        <strain evidence="10">BS-T2-15</strain>
    </source>
</reference>
<evidence type="ECO:0000256" key="3">
    <source>
        <dbReference type="ARBA" id="ARBA00022723"/>
    </source>
</evidence>
<evidence type="ECO:0000256" key="1">
    <source>
        <dbReference type="ARBA" id="ARBA00006040"/>
    </source>
</evidence>
<feature type="domain" description="Peptidase M3A/M3B catalytic" evidence="9">
    <location>
        <begin position="258"/>
        <end position="708"/>
    </location>
</feature>
<dbReference type="GO" id="GO:0006508">
    <property type="term" value="P:proteolysis"/>
    <property type="evidence" value="ECO:0007669"/>
    <property type="project" value="UniProtKB-KW"/>
</dbReference>
<dbReference type="FunFam" id="3.40.390.10:FF:000009">
    <property type="entry name" value="Oligopeptidase A"/>
    <property type="match status" value="1"/>
</dbReference>
<keyword evidence="6 7" id="KW-0482">Metalloprotease</keyword>
<evidence type="ECO:0000256" key="8">
    <source>
        <dbReference type="SAM" id="SignalP"/>
    </source>
</evidence>
<dbReference type="InterPro" id="IPR045090">
    <property type="entry name" value="Pept_M3A_M3B"/>
</dbReference>
<dbReference type="InterPro" id="IPR034005">
    <property type="entry name" value="M3A_DCP"/>
</dbReference>
<protein>
    <submittedName>
        <fullName evidence="10">M3 family metallopeptidase</fullName>
    </submittedName>
</protein>
<keyword evidence="2 7" id="KW-0645">Protease</keyword>
<dbReference type="PANTHER" id="PTHR43660:SF1">
    <property type="entry name" value="DIPEPTIDYL CARBOXYPEPTIDASE"/>
    <property type="match status" value="1"/>
</dbReference>
<dbReference type="EMBL" id="JAJLJH010000001">
    <property type="protein sequence ID" value="MCK9684636.1"/>
    <property type="molecule type" value="Genomic_DNA"/>
</dbReference>